<dbReference type="InterPro" id="IPR003774">
    <property type="entry name" value="AlgH-like"/>
</dbReference>
<accession>A0A0M9FBI5</accession>
<comment type="caution">
    <text evidence="3">The sequence shown here is derived from an EMBL/GenBank/DDBJ whole genome shotgun (WGS) entry which is preliminary data.</text>
</comment>
<dbReference type="GO" id="GO:0005829">
    <property type="term" value="C:cytosol"/>
    <property type="evidence" value="ECO:0007669"/>
    <property type="project" value="TreeGrafter"/>
</dbReference>
<evidence type="ECO:0000313" key="3">
    <source>
        <dbReference type="EMBL" id="PSV12126.1"/>
    </source>
</evidence>
<protein>
    <recommendedName>
        <fullName evidence="2">UPF0301 protein C0W93_07015</fullName>
    </recommendedName>
</protein>
<dbReference type="AlphaFoldDB" id="A0A0M9FBI5"/>
<dbReference type="Gene3D" id="3.40.1740.10">
    <property type="entry name" value="VC0467-like"/>
    <property type="match status" value="1"/>
</dbReference>
<dbReference type="OrthoDB" id="9807486at2"/>
<dbReference type="PANTHER" id="PTHR30327">
    <property type="entry name" value="UNCHARACTERIZED PROTEIN YQGE"/>
    <property type="match status" value="1"/>
</dbReference>
<dbReference type="PANTHER" id="PTHR30327:SF1">
    <property type="entry name" value="UPF0301 PROTEIN YQGE"/>
    <property type="match status" value="1"/>
</dbReference>
<evidence type="ECO:0000256" key="2">
    <source>
        <dbReference type="HAMAP-Rule" id="MF_00758"/>
    </source>
</evidence>
<dbReference type="RefSeq" id="WP_008987967.1">
    <property type="nucleotide sequence ID" value="NZ_CP131572.1"/>
</dbReference>
<reference evidence="3 4" key="1">
    <citation type="submission" date="2018-03" db="EMBL/GenBank/DDBJ databases">
        <title>Whole genome sequencing of Histamine producing bacteria.</title>
        <authorList>
            <person name="Butler K."/>
        </authorList>
    </citation>
    <scope>NUCLEOTIDE SEQUENCE [LARGE SCALE GENOMIC DNA]</scope>
    <source>
        <strain evidence="3 4">Res.4.1</strain>
    </source>
</reference>
<dbReference type="Pfam" id="PF02622">
    <property type="entry name" value="DUF179"/>
    <property type="match status" value="1"/>
</dbReference>
<sequence length="187" mass="20466">MNLTNHFLVAMPTMQDPQFKQSVIYLCEHNDEGAMGIIINHPIDISIANMLEQIEVDRTLPIADPVSLESPVLNGGPVSEDRGFVLHTTKGQYSSSLPVNSELAVTTSLDILSELGTTLAPEQFIVALGYAGWDAGQLEQELVDNNWLTIEADDNIIFSTPVGERWHKAIEKLGFNLANLSLDIGHA</sequence>
<dbReference type="HAMAP" id="MF_00758">
    <property type="entry name" value="UPF0301"/>
    <property type="match status" value="1"/>
</dbReference>
<dbReference type="GeneID" id="99740312"/>
<comment type="similarity">
    <text evidence="1 2">Belongs to the UPF0301 (AlgH) family.</text>
</comment>
<proteinExistence type="inferred from homology"/>
<gene>
    <name evidence="3" type="ORF">C0W93_07015</name>
</gene>
<dbReference type="SUPFAM" id="SSF143456">
    <property type="entry name" value="VC0467-like"/>
    <property type="match status" value="1"/>
</dbReference>
<dbReference type="NCBIfam" id="NF001266">
    <property type="entry name" value="PRK00228.1-1"/>
    <property type="match status" value="1"/>
</dbReference>
<name>A0A0M9FBI5_PHOLD</name>
<evidence type="ECO:0000256" key="1">
    <source>
        <dbReference type="ARBA" id="ARBA00009600"/>
    </source>
</evidence>
<evidence type="ECO:0000313" key="4">
    <source>
        <dbReference type="Proteomes" id="UP000240530"/>
    </source>
</evidence>
<dbReference type="EMBL" id="PYNS01000004">
    <property type="protein sequence ID" value="PSV12126.1"/>
    <property type="molecule type" value="Genomic_DNA"/>
</dbReference>
<organism evidence="3 4">
    <name type="scientific">Photobacterium leiognathi subsp. mandapamensis</name>
    <name type="common">Photobacterium mandapamensis</name>
    <dbReference type="NCBI Taxonomy" id="48408"/>
    <lineage>
        <taxon>Bacteria</taxon>
        <taxon>Pseudomonadati</taxon>
        <taxon>Pseudomonadota</taxon>
        <taxon>Gammaproteobacteria</taxon>
        <taxon>Vibrionales</taxon>
        <taxon>Vibrionaceae</taxon>
        <taxon>Photobacterium</taxon>
    </lineage>
</organism>
<dbReference type="Proteomes" id="UP000240530">
    <property type="component" value="Unassembled WGS sequence"/>
</dbReference>